<proteinExistence type="predicted"/>
<protein>
    <submittedName>
        <fullName evidence="1">Uncharacterized protein</fullName>
    </submittedName>
</protein>
<dbReference type="AlphaFoldDB" id="A0A5B7EG80"/>
<sequence>MHHFDISVSAQPETFQSWCPPRREIQVSHWDNLHLHTIKPILGEWASSNRPTRREEVLLTRLRMDCTLPTHNASIHSPRLPTIVLHM</sequence>
<name>A0A5B7EG80_PORTR</name>
<dbReference type="Proteomes" id="UP000324222">
    <property type="component" value="Unassembled WGS sequence"/>
</dbReference>
<accession>A0A5B7EG80</accession>
<organism evidence="1 2">
    <name type="scientific">Portunus trituberculatus</name>
    <name type="common">Swimming crab</name>
    <name type="synonym">Neptunus trituberculatus</name>
    <dbReference type="NCBI Taxonomy" id="210409"/>
    <lineage>
        <taxon>Eukaryota</taxon>
        <taxon>Metazoa</taxon>
        <taxon>Ecdysozoa</taxon>
        <taxon>Arthropoda</taxon>
        <taxon>Crustacea</taxon>
        <taxon>Multicrustacea</taxon>
        <taxon>Malacostraca</taxon>
        <taxon>Eumalacostraca</taxon>
        <taxon>Eucarida</taxon>
        <taxon>Decapoda</taxon>
        <taxon>Pleocyemata</taxon>
        <taxon>Brachyura</taxon>
        <taxon>Eubrachyura</taxon>
        <taxon>Portunoidea</taxon>
        <taxon>Portunidae</taxon>
        <taxon>Portuninae</taxon>
        <taxon>Portunus</taxon>
    </lineage>
</organism>
<reference evidence="1 2" key="1">
    <citation type="submission" date="2019-05" db="EMBL/GenBank/DDBJ databases">
        <title>Another draft genome of Portunus trituberculatus and its Hox gene families provides insights of decapod evolution.</title>
        <authorList>
            <person name="Jeong J.-H."/>
            <person name="Song I."/>
            <person name="Kim S."/>
            <person name="Choi T."/>
            <person name="Kim D."/>
            <person name="Ryu S."/>
            <person name="Kim W."/>
        </authorList>
    </citation>
    <scope>NUCLEOTIDE SEQUENCE [LARGE SCALE GENOMIC DNA]</scope>
    <source>
        <tissue evidence="1">Muscle</tissue>
    </source>
</reference>
<evidence type="ECO:0000313" key="1">
    <source>
        <dbReference type="EMBL" id="MPC32395.1"/>
    </source>
</evidence>
<dbReference type="EMBL" id="VSRR010002618">
    <property type="protein sequence ID" value="MPC32395.1"/>
    <property type="molecule type" value="Genomic_DNA"/>
</dbReference>
<keyword evidence="2" id="KW-1185">Reference proteome</keyword>
<comment type="caution">
    <text evidence="1">The sequence shown here is derived from an EMBL/GenBank/DDBJ whole genome shotgun (WGS) entry which is preliminary data.</text>
</comment>
<gene>
    <name evidence="1" type="ORF">E2C01_025705</name>
</gene>
<evidence type="ECO:0000313" key="2">
    <source>
        <dbReference type="Proteomes" id="UP000324222"/>
    </source>
</evidence>